<organism evidence="2 3">
    <name type="scientific">Methanolobus vulcani</name>
    <dbReference type="NCBI Taxonomy" id="38026"/>
    <lineage>
        <taxon>Archaea</taxon>
        <taxon>Methanobacteriati</taxon>
        <taxon>Methanobacteriota</taxon>
        <taxon>Stenosarchaea group</taxon>
        <taxon>Methanomicrobia</taxon>
        <taxon>Methanosarcinales</taxon>
        <taxon>Methanosarcinaceae</taxon>
        <taxon>Methanolobus</taxon>
    </lineage>
</organism>
<feature type="domain" description="HTH arsR-type" evidence="1">
    <location>
        <begin position="15"/>
        <end position="56"/>
    </location>
</feature>
<keyword evidence="3" id="KW-1185">Reference proteome</keyword>
<reference evidence="2 3" key="1">
    <citation type="submission" date="2019-06" db="EMBL/GenBank/DDBJ databases">
        <title>Draft genome sequence of Methanolobus vulcani B1d.</title>
        <authorList>
            <person name="Creighbaum A.J."/>
            <person name="Ticak T."/>
            <person name="Hariraju D."/>
            <person name="Arivett B.A."/>
            <person name="Ferguson D.J.Jr."/>
        </authorList>
    </citation>
    <scope>NUCLEOTIDE SEQUENCE [LARGE SCALE GENOMIC DNA]</scope>
    <source>
        <strain evidence="2 3">B1d</strain>
    </source>
</reference>
<dbReference type="CDD" id="cd00090">
    <property type="entry name" value="HTH_ARSR"/>
    <property type="match status" value="1"/>
</dbReference>
<dbReference type="RefSeq" id="WP_154809137.1">
    <property type="nucleotide sequence ID" value="NZ_VIAQ01000012.1"/>
</dbReference>
<dbReference type="Proteomes" id="UP000319335">
    <property type="component" value="Unassembled WGS sequence"/>
</dbReference>
<dbReference type="OrthoDB" id="125620at2157"/>
<gene>
    <name evidence="2" type="ORF">FKV42_04875</name>
</gene>
<dbReference type="GO" id="GO:0003700">
    <property type="term" value="F:DNA-binding transcription factor activity"/>
    <property type="evidence" value="ECO:0007669"/>
    <property type="project" value="InterPro"/>
</dbReference>
<dbReference type="Gene3D" id="1.10.10.10">
    <property type="entry name" value="Winged helix-like DNA-binding domain superfamily/Winged helix DNA-binding domain"/>
    <property type="match status" value="1"/>
</dbReference>
<evidence type="ECO:0000313" key="2">
    <source>
        <dbReference type="EMBL" id="TQD26101.1"/>
    </source>
</evidence>
<protein>
    <submittedName>
        <fullName evidence="2">Winged helix-turn-helix transcriptional regulator</fullName>
    </submittedName>
</protein>
<sequence length="74" mass="8472">MITKDVKKNDNEIGSQILEVLSIKDMHIAEISKELNVSSTCVSKNVRSLEDANLVERNIFRRSHVISLVKKYEN</sequence>
<comment type="caution">
    <text evidence="2">The sequence shown here is derived from an EMBL/GenBank/DDBJ whole genome shotgun (WGS) entry which is preliminary data.</text>
</comment>
<dbReference type="AlphaFoldDB" id="A0A7Z8KNT5"/>
<dbReference type="InterPro" id="IPR011991">
    <property type="entry name" value="ArsR-like_HTH"/>
</dbReference>
<dbReference type="SUPFAM" id="SSF46785">
    <property type="entry name" value="Winged helix' DNA-binding domain"/>
    <property type="match status" value="1"/>
</dbReference>
<dbReference type="EMBL" id="VIAQ01000012">
    <property type="protein sequence ID" value="TQD26101.1"/>
    <property type="molecule type" value="Genomic_DNA"/>
</dbReference>
<accession>A0A7Z8KNT5</accession>
<evidence type="ECO:0000259" key="1">
    <source>
        <dbReference type="Pfam" id="PF01022"/>
    </source>
</evidence>
<evidence type="ECO:0000313" key="3">
    <source>
        <dbReference type="Proteomes" id="UP000319335"/>
    </source>
</evidence>
<proteinExistence type="predicted"/>
<name>A0A7Z8KNT5_9EURY</name>
<dbReference type="InterPro" id="IPR036388">
    <property type="entry name" value="WH-like_DNA-bd_sf"/>
</dbReference>
<dbReference type="InterPro" id="IPR001845">
    <property type="entry name" value="HTH_ArsR_DNA-bd_dom"/>
</dbReference>
<dbReference type="Pfam" id="PF01022">
    <property type="entry name" value="HTH_5"/>
    <property type="match status" value="1"/>
</dbReference>
<dbReference type="InterPro" id="IPR036390">
    <property type="entry name" value="WH_DNA-bd_sf"/>
</dbReference>